<protein>
    <submittedName>
        <fullName evidence="2">Collagen-like protein</fullName>
    </submittedName>
</protein>
<proteinExistence type="predicted"/>
<gene>
    <name evidence="2" type="ORF">ACFQ4B_01850</name>
</gene>
<dbReference type="EMBL" id="JBHTLU010000006">
    <property type="protein sequence ID" value="MFD1218849.1"/>
    <property type="molecule type" value="Genomic_DNA"/>
</dbReference>
<reference evidence="3" key="1">
    <citation type="journal article" date="2019" name="Int. J. Syst. Evol. Microbiol.">
        <title>The Global Catalogue of Microorganisms (GCM) 10K type strain sequencing project: providing services to taxonomists for standard genome sequencing and annotation.</title>
        <authorList>
            <consortium name="The Broad Institute Genomics Platform"/>
            <consortium name="The Broad Institute Genome Sequencing Center for Infectious Disease"/>
            <person name="Wu L."/>
            <person name="Ma J."/>
        </authorList>
    </citation>
    <scope>NUCLEOTIDE SEQUENCE [LARGE SCALE GENOMIC DNA]</scope>
    <source>
        <strain evidence="3">CCUG 53270</strain>
    </source>
</reference>
<comment type="caution">
    <text evidence="2">The sequence shown here is derived from an EMBL/GenBank/DDBJ whole genome shotgun (WGS) entry which is preliminary data.</text>
</comment>
<dbReference type="Proteomes" id="UP001597180">
    <property type="component" value="Unassembled WGS sequence"/>
</dbReference>
<evidence type="ECO:0000313" key="2">
    <source>
        <dbReference type="EMBL" id="MFD1218849.1"/>
    </source>
</evidence>
<feature type="compositionally biased region" description="Gly residues" evidence="1">
    <location>
        <begin position="21"/>
        <end position="38"/>
    </location>
</feature>
<name>A0ABW3UE52_9BACL</name>
<sequence>MYPYPQPQNAGHDTRSFIPGPGLGGPGGPGFFPGGPGGFPSSPPPGLGGGGAAGAPQSPPPSFIPPEPFAAPFAVDASSIRGCLFRYVYIWQDNGDQYWMYLTHVGRNSISGFRWFGTGPIGFWLFFGLDLRRIRQFTCF</sequence>
<evidence type="ECO:0000313" key="3">
    <source>
        <dbReference type="Proteomes" id="UP001597180"/>
    </source>
</evidence>
<dbReference type="RefSeq" id="WP_345587668.1">
    <property type="nucleotide sequence ID" value="NZ_BAABJG010000012.1"/>
</dbReference>
<evidence type="ECO:0000256" key="1">
    <source>
        <dbReference type="SAM" id="MobiDB-lite"/>
    </source>
</evidence>
<accession>A0ABW3UE52</accession>
<keyword evidence="3" id="KW-1185">Reference proteome</keyword>
<feature type="region of interest" description="Disordered" evidence="1">
    <location>
        <begin position="1"/>
        <end position="65"/>
    </location>
</feature>
<organism evidence="2 3">
    <name type="scientific">Paenibacillus vulneris</name>
    <dbReference type="NCBI Taxonomy" id="1133364"/>
    <lineage>
        <taxon>Bacteria</taxon>
        <taxon>Bacillati</taxon>
        <taxon>Bacillota</taxon>
        <taxon>Bacilli</taxon>
        <taxon>Bacillales</taxon>
        <taxon>Paenibacillaceae</taxon>
        <taxon>Paenibacillus</taxon>
    </lineage>
</organism>